<protein>
    <recommendedName>
        <fullName evidence="1">Reverse transcriptase zinc-binding domain-containing protein</fullName>
    </recommendedName>
</protein>
<keyword evidence="3" id="KW-1185">Reference proteome</keyword>
<dbReference type="EMBL" id="JAMSHJ010000006">
    <property type="protein sequence ID" value="KAI5398798.1"/>
    <property type="molecule type" value="Genomic_DNA"/>
</dbReference>
<comment type="caution">
    <text evidence="2">The sequence shown here is derived from an EMBL/GenBank/DDBJ whole genome shotgun (WGS) entry which is preliminary data.</text>
</comment>
<dbReference type="AlphaFoldDB" id="A0A9D5A8U1"/>
<dbReference type="Pfam" id="PF13966">
    <property type="entry name" value="zf-RVT"/>
    <property type="match status" value="1"/>
</dbReference>
<evidence type="ECO:0000259" key="1">
    <source>
        <dbReference type="Pfam" id="PF13966"/>
    </source>
</evidence>
<name>A0A9D5A8U1_PEA</name>
<gene>
    <name evidence="2" type="ORF">KIW84_064251</name>
</gene>
<sequence length="135" mass="16370">MYKLLDEEQQIGHRNEWKKIWKIQALEGVWYFVWLLKYDRLLTNWNKRRLGIGSVMSGYCGNIVEDTMHVLRDFPLVMSFWLNVVEVHQENFMRPYDQMDFVNNILTEYRNTAADKNLTSGIHQEIKWISWKLKN</sequence>
<proteinExistence type="predicted"/>
<organism evidence="2 3">
    <name type="scientific">Pisum sativum</name>
    <name type="common">Garden pea</name>
    <name type="synonym">Lathyrus oleraceus</name>
    <dbReference type="NCBI Taxonomy" id="3888"/>
    <lineage>
        <taxon>Eukaryota</taxon>
        <taxon>Viridiplantae</taxon>
        <taxon>Streptophyta</taxon>
        <taxon>Embryophyta</taxon>
        <taxon>Tracheophyta</taxon>
        <taxon>Spermatophyta</taxon>
        <taxon>Magnoliopsida</taxon>
        <taxon>eudicotyledons</taxon>
        <taxon>Gunneridae</taxon>
        <taxon>Pentapetalae</taxon>
        <taxon>rosids</taxon>
        <taxon>fabids</taxon>
        <taxon>Fabales</taxon>
        <taxon>Fabaceae</taxon>
        <taxon>Papilionoideae</taxon>
        <taxon>50 kb inversion clade</taxon>
        <taxon>NPAAA clade</taxon>
        <taxon>Hologalegina</taxon>
        <taxon>IRL clade</taxon>
        <taxon>Fabeae</taxon>
        <taxon>Lathyrus</taxon>
    </lineage>
</organism>
<feature type="domain" description="Reverse transcriptase zinc-binding" evidence="1">
    <location>
        <begin position="2"/>
        <end position="81"/>
    </location>
</feature>
<reference evidence="2 3" key="1">
    <citation type="journal article" date="2022" name="Nat. Genet.">
        <title>Improved pea reference genome and pan-genome highlight genomic features and evolutionary characteristics.</title>
        <authorList>
            <person name="Yang T."/>
            <person name="Liu R."/>
            <person name="Luo Y."/>
            <person name="Hu S."/>
            <person name="Wang D."/>
            <person name="Wang C."/>
            <person name="Pandey M.K."/>
            <person name="Ge S."/>
            <person name="Xu Q."/>
            <person name="Li N."/>
            <person name="Li G."/>
            <person name="Huang Y."/>
            <person name="Saxena R.K."/>
            <person name="Ji Y."/>
            <person name="Li M."/>
            <person name="Yan X."/>
            <person name="He Y."/>
            <person name="Liu Y."/>
            <person name="Wang X."/>
            <person name="Xiang C."/>
            <person name="Varshney R.K."/>
            <person name="Ding H."/>
            <person name="Gao S."/>
            <person name="Zong X."/>
        </authorList>
    </citation>
    <scope>NUCLEOTIDE SEQUENCE [LARGE SCALE GENOMIC DNA]</scope>
    <source>
        <strain evidence="2 3">cv. Zhongwan 6</strain>
    </source>
</reference>
<evidence type="ECO:0000313" key="2">
    <source>
        <dbReference type="EMBL" id="KAI5398798.1"/>
    </source>
</evidence>
<dbReference type="Gramene" id="Psat06G0425100-T1">
    <property type="protein sequence ID" value="KAI5398798.1"/>
    <property type="gene ID" value="KIW84_064251"/>
</dbReference>
<accession>A0A9D5A8U1</accession>
<dbReference type="Proteomes" id="UP001058974">
    <property type="component" value="Chromosome 6"/>
</dbReference>
<evidence type="ECO:0000313" key="3">
    <source>
        <dbReference type="Proteomes" id="UP001058974"/>
    </source>
</evidence>
<dbReference type="InterPro" id="IPR026960">
    <property type="entry name" value="RVT-Znf"/>
</dbReference>